<evidence type="ECO:0000313" key="12">
    <source>
        <dbReference type="Proteomes" id="UP000254088"/>
    </source>
</evidence>
<dbReference type="InterPro" id="IPR005119">
    <property type="entry name" value="LysR_subst-bd"/>
</dbReference>
<dbReference type="SUPFAM" id="SSF53850">
    <property type="entry name" value="Periplasmic binding protein-like II"/>
    <property type="match status" value="1"/>
</dbReference>
<reference evidence="7 14" key="3">
    <citation type="submission" date="2018-08" db="EMBL/GenBank/DDBJ databases">
        <authorList>
            <consortium name="GenomeTrakr network: Whole genome sequencing for foodborne pathogen traceback"/>
        </authorList>
    </citation>
    <scope>NUCLEOTIDE SEQUENCE [LARGE SCALE GENOMIC DNA]</scope>
    <source>
        <strain evidence="7 14">AZ-TG73163</strain>
    </source>
</reference>
<dbReference type="InterPro" id="IPR000847">
    <property type="entry name" value="LysR_HTH_N"/>
</dbReference>
<reference evidence="8" key="5">
    <citation type="submission" date="2023-06" db="EMBL/GenBank/DDBJ databases">
        <title>Deciphering the underlying mechanisms mediating the transmission of blaNDM gene from human to animals in China.</title>
        <authorList>
            <person name="Chen K."/>
            <person name="Chen S."/>
        </authorList>
    </citation>
    <scope>NUCLEOTIDE SEQUENCE</scope>
    <source>
        <strain evidence="8">1199</strain>
    </source>
</reference>
<dbReference type="Proteomes" id="UP000239554">
    <property type="component" value="Chromosome"/>
</dbReference>
<evidence type="ECO:0000256" key="2">
    <source>
        <dbReference type="ARBA" id="ARBA00023015"/>
    </source>
</evidence>
<dbReference type="EMBL" id="AATJOC010000024">
    <property type="protein sequence ID" value="EFM0255429.1"/>
    <property type="molecule type" value="Genomic_DNA"/>
</dbReference>
<dbReference type="Proteomes" id="UP001208624">
    <property type="component" value="Unassembled WGS sequence"/>
</dbReference>
<dbReference type="Gene3D" id="3.40.190.290">
    <property type="match status" value="1"/>
</dbReference>
<reference evidence="9 13" key="4">
    <citation type="journal article" date="2020" name="Int. J. Nanomedicine">
        <title>Consequences Of Long-Term Bacteria's Exposure To Silver Nanoformulations With Different PhysicoChemical Properties.</title>
        <authorList>
            <person name="Kedziora A."/>
            <person name="Wernecki M."/>
            <person name="Korzekwa K."/>
            <person name="Speruda M."/>
            <person name="Gerasymchuk Y."/>
            <person name="Lukowiak A."/>
            <person name="Bugla-Ploskonska G."/>
        </authorList>
    </citation>
    <scope>NUCLEOTIDE SEQUENCE [LARGE SCALE GENOMIC DNA]</scope>
    <source>
        <strain evidence="9 13">ATCC 11230</strain>
    </source>
</reference>
<dbReference type="AlphaFoldDB" id="A0A0C2A2E4"/>
<dbReference type="GO" id="GO:0000976">
    <property type="term" value="F:transcription cis-regulatory region binding"/>
    <property type="evidence" value="ECO:0007669"/>
    <property type="project" value="TreeGrafter"/>
</dbReference>
<dbReference type="InterPro" id="IPR036390">
    <property type="entry name" value="WH_DNA-bd_sf"/>
</dbReference>
<evidence type="ECO:0000313" key="6">
    <source>
        <dbReference type="EMBL" id="AUY01175.1"/>
    </source>
</evidence>
<dbReference type="PANTHER" id="PTHR30126:SF39">
    <property type="entry name" value="HTH-TYPE TRANSCRIPTIONAL REGULATOR CYSL"/>
    <property type="match status" value="1"/>
</dbReference>
<keyword evidence="3" id="KW-0238">DNA-binding</keyword>
<evidence type="ECO:0000313" key="15">
    <source>
        <dbReference type="Proteomes" id="UP001208624"/>
    </source>
</evidence>
<evidence type="ECO:0000256" key="1">
    <source>
        <dbReference type="ARBA" id="ARBA00009437"/>
    </source>
</evidence>
<dbReference type="Proteomes" id="UP000527548">
    <property type="component" value="Unassembled WGS sequence"/>
</dbReference>
<dbReference type="RefSeq" id="WP_000019009.1">
    <property type="nucleotide sequence ID" value="NZ_AP021890.1"/>
</dbReference>
<accession>A0A0C2A2E4</accession>
<protein>
    <submittedName>
        <fullName evidence="8 10">Transcriptional regulator</fullName>
    </submittedName>
</protein>
<reference evidence="10 12" key="2">
    <citation type="submission" date="2018-06" db="EMBL/GenBank/DDBJ databases">
        <authorList>
            <consortium name="Pathogen Informatics"/>
            <person name="Doyle S."/>
        </authorList>
    </citation>
    <scope>NUCLEOTIDE SEQUENCE [LARGE SCALE GENOMIC DNA]</scope>
    <source>
        <strain evidence="10 12">NCTC10429</strain>
    </source>
</reference>
<dbReference type="EMBL" id="VLTB01000176">
    <property type="protein sequence ID" value="NDR91535.1"/>
    <property type="molecule type" value="Genomic_DNA"/>
</dbReference>
<dbReference type="PROSITE" id="PS50931">
    <property type="entry name" value="HTH_LYSR"/>
    <property type="match status" value="1"/>
</dbReference>
<dbReference type="PANTHER" id="PTHR30126">
    <property type="entry name" value="HTH-TYPE TRANSCRIPTIONAL REGULATOR"/>
    <property type="match status" value="1"/>
</dbReference>
<keyword evidence="4" id="KW-0804">Transcription</keyword>
<dbReference type="Pfam" id="PF00126">
    <property type="entry name" value="HTH_1"/>
    <property type="match status" value="1"/>
</dbReference>
<name>A0A0C2A2E4_ECOLX</name>
<dbReference type="Gene3D" id="1.10.10.10">
    <property type="entry name" value="Winged helix-like DNA-binding domain superfamily/Winged helix DNA-binding domain"/>
    <property type="match status" value="1"/>
</dbReference>
<dbReference type="PRINTS" id="PR00039">
    <property type="entry name" value="HTHLYSR"/>
</dbReference>
<evidence type="ECO:0000313" key="14">
    <source>
        <dbReference type="Proteomes" id="UP000527548"/>
    </source>
</evidence>
<dbReference type="Proteomes" id="UP000471490">
    <property type="component" value="Unassembled WGS sequence"/>
</dbReference>
<feature type="domain" description="HTH lysR-type" evidence="5">
    <location>
        <begin position="1"/>
        <end position="59"/>
    </location>
</feature>
<evidence type="ECO:0000256" key="3">
    <source>
        <dbReference type="ARBA" id="ARBA00023125"/>
    </source>
</evidence>
<evidence type="ECO:0000256" key="4">
    <source>
        <dbReference type="ARBA" id="ARBA00023163"/>
    </source>
</evidence>
<evidence type="ECO:0000313" key="13">
    <source>
        <dbReference type="Proteomes" id="UP000471490"/>
    </source>
</evidence>
<evidence type="ECO:0000313" key="8">
    <source>
        <dbReference type="EMBL" id="MCV5624801.1"/>
    </source>
</evidence>
<comment type="similarity">
    <text evidence="1">Belongs to the LysR transcriptional regulatory family.</text>
</comment>
<organism evidence="8 15">
    <name type="scientific">Escherichia coli</name>
    <dbReference type="NCBI Taxonomy" id="562"/>
    <lineage>
        <taxon>Bacteria</taxon>
        <taxon>Pseudomonadati</taxon>
        <taxon>Pseudomonadota</taxon>
        <taxon>Gammaproteobacteria</taxon>
        <taxon>Enterobacterales</taxon>
        <taxon>Enterobacteriaceae</taxon>
        <taxon>Escherichia</taxon>
    </lineage>
</organism>
<evidence type="ECO:0000313" key="7">
    <source>
        <dbReference type="EMBL" id="EFM0255429.1"/>
    </source>
</evidence>
<evidence type="ECO:0000313" key="11">
    <source>
        <dbReference type="Proteomes" id="UP000239554"/>
    </source>
</evidence>
<dbReference type="Proteomes" id="UP000254088">
    <property type="component" value="Unassembled WGS sequence"/>
</dbReference>
<dbReference type="EMBL" id="UGEX01000003">
    <property type="protein sequence ID" value="STM58406.1"/>
    <property type="molecule type" value="Genomic_DNA"/>
</dbReference>
<dbReference type="InterPro" id="IPR036388">
    <property type="entry name" value="WH-like_DNA-bd_sf"/>
</dbReference>
<evidence type="ECO:0000259" key="5">
    <source>
        <dbReference type="PROSITE" id="PS50931"/>
    </source>
</evidence>
<dbReference type="EMBL" id="JAOVKC010000054">
    <property type="protein sequence ID" value="MCV5624801.1"/>
    <property type="molecule type" value="Genomic_DNA"/>
</dbReference>
<evidence type="ECO:0000313" key="10">
    <source>
        <dbReference type="EMBL" id="STM58406.1"/>
    </source>
</evidence>
<dbReference type="EMBL" id="CP026399">
    <property type="protein sequence ID" value="AUY01175.1"/>
    <property type="molecule type" value="Genomic_DNA"/>
</dbReference>
<sequence>MSHLSHLRTFLEAYRSGSFSKAAELLGITQPAASQHIQSLETLVGKRLFIRQARGVTATEAADELARSVSPFIDGLEEKLSSFRSGSVRGGTINLAGPPDFIHSRLGTVMAPLMKEGYRLRFHTGNKQRIYSLLHDGSADLAVTASMPDDRLYGYAHLLTERMLLVHAPAMSEIIGSEPGAETLASLPLIAYDEELPLIRALWASMFQRAPEMQATFTIPDLRIIRDLVCDGHGWTVLPDYHCDNDLKSGRLISVTPADLAPTNHLYLVWNKRTANNSRTAYVRDYILKTFPR</sequence>
<dbReference type="Pfam" id="PF03466">
    <property type="entry name" value="LysR_substrate"/>
    <property type="match status" value="1"/>
</dbReference>
<reference evidence="6 11" key="1">
    <citation type="journal article" date="2018" name="MBio">
        <title>Genomic Analysis of Hospital Plumbing Reveals Diverse Reservoir of Bacterial Plasmids Conferring Carbapenem Resistance.</title>
        <authorList>
            <consortium name="NISC Comparative Sequencing Program"/>
            <person name="Weingarten R.A."/>
            <person name="Johnson R.C."/>
            <person name="Conlan S."/>
            <person name="Ramsburg A.M."/>
            <person name="Dekker J.P."/>
            <person name="Lau A.F."/>
            <person name="Khil P."/>
            <person name="Odom R.T."/>
            <person name="Deming C."/>
            <person name="Park M."/>
            <person name="Thomas P.J."/>
            <person name="Henderson D.K."/>
            <person name="Palmore T.N."/>
            <person name="Segre J.A."/>
            <person name="Frank K.M."/>
        </authorList>
    </citation>
    <scope>NUCLEOTIDE SEQUENCE [LARGE SCALE GENOMIC DNA]</scope>
    <source>
        <strain evidence="6 11">ECONIH4</strain>
    </source>
</reference>
<gene>
    <name evidence="10" type="primary">cmpR_2</name>
    <name evidence="6" type="ORF">C3F40_04750</name>
    <name evidence="7" type="ORF">C719_004686</name>
    <name evidence="9" type="ORF">FPI65_09625</name>
    <name evidence="10" type="ORF">NCTC10429_05016</name>
    <name evidence="8" type="ORF">OFN31_24140</name>
</gene>
<evidence type="ECO:0000313" key="9">
    <source>
        <dbReference type="EMBL" id="NDR91535.1"/>
    </source>
</evidence>
<dbReference type="SUPFAM" id="SSF46785">
    <property type="entry name" value="Winged helix' DNA-binding domain"/>
    <property type="match status" value="1"/>
</dbReference>
<dbReference type="GO" id="GO:0003700">
    <property type="term" value="F:DNA-binding transcription factor activity"/>
    <property type="evidence" value="ECO:0007669"/>
    <property type="project" value="InterPro"/>
</dbReference>
<dbReference type="CDD" id="cd05466">
    <property type="entry name" value="PBP2_LTTR_substrate"/>
    <property type="match status" value="1"/>
</dbReference>
<proteinExistence type="inferred from homology"/>
<keyword evidence="2" id="KW-0805">Transcription regulation</keyword>